<dbReference type="InterPro" id="IPR013396">
    <property type="entry name" value="CRISPR-assoc_prot_Csy4"/>
</dbReference>
<accession>A0A378Q5F4</accession>
<proteinExistence type="predicted"/>
<protein>
    <submittedName>
        <fullName evidence="1">CRISPR-associated protein Cas6/Csy4, subtype I-F/YPEST</fullName>
    </submittedName>
</protein>
<dbReference type="Pfam" id="PF09618">
    <property type="entry name" value="Cas_Csy4"/>
    <property type="match status" value="1"/>
</dbReference>
<sequence length="200" mass="23017">MKYYQEITLLPNEEISPYFLWSKVYTQLHIALADVKNQHGIDGIGISFPNYKYEEKDGKTFATLGNKLRIFAHTADALEKLALPVWLARLVDYVHLSSIKEVGDKATGNVVVRRYRYKDFDKKVTAFAQFKGISQKAALAHCRTHKRPIKRYPFITLKSETNHSDFKLSIWQEATQHPKTGGFNTYGINNQSNNVTVPHW</sequence>
<reference evidence="1 2" key="1">
    <citation type="submission" date="2018-06" db="EMBL/GenBank/DDBJ databases">
        <authorList>
            <consortium name="Pathogen Informatics"/>
            <person name="Doyle S."/>
        </authorList>
    </citation>
    <scope>NUCLEOTIDE SEQUENCE [LARGE SCALE GENOMIC DNA]</scope>
    <source>
        <strain evidence="1 2">NCTC11091</strain>
    </source>
</reference>
<dbReference type="Gene3D" id="3.30.70.2540">
    <property type="entry name" value="CRISPR-associated endoribonuclease Cas6/Csy4"/>
    <property type="match status" value="1"/>
</dbReference>
<dbReference type="Proteomes" id="UP000255193">
    <property type="component" value="Unassembled WGS sequence"/>
</dbReference>
<evidence type="ECO:0000313" key="1">
    <source>
        <dbReference type="EMBL" id="STY95634.1"/>
    </source>
</evidence>
<name>A0A378Q5F4_9GAMM</name>
<dbReference type="AlphaFoldDB" id="A0A378Q5F4"/>
<dbReference type="NCBIfam" id="TIGR02563">
    <property type="entry name" value="cas_Csy4"/>
    <property type="match status" value="1"/>
</dbReference>
<gene>
    <name evidence="1" type="ORF">NCTC11091_01431</name>
</gene>
<organism evidence="1 2">
    <name type="scientific">Faucicola atlantae</name>
    <dbReference type="NCBI Taxonomy" id="34059"/>
    <lineage>
        <taxon>Bacteria</taxon>
        <taxon>Pseudomonadati</taxon>
        <taxon>Pseudomonadota</taxon>
        <taxon>Gammaproteobacteria</taxon>
        <taxon>Moraxellales</taxon>
        <taxon>Moraxellaceae</taxon>
        <taxon>Faucicola</taxon>
    </lineage>
</organism>
<dbReference type="RefSeq" id="WP_067055888.1">
    <property type="nucleotide sequence ID" value="NZ_MXAO01000015.1"/>
</dbReference>
<dbReference type="GO" id="GO:0004519">
    <property type="term" value="F:endonuclease activity"/>
    <property type="evidence" value="ECO:0007669"/>
    <property type="project" value="InterPro"/>
</dbReference>
<dbReference type="EMBL" id="UGQA01000001">
    <property type="protein sequence ID" value="STY95634.1"/>
    <property type="molecule type" value="Genomic_DNA"/>
</dbReference>
<evidence type="ECO:0000313" key="2">
    <source>
        <dbReference type="Proteomes" id="UP000255193"/>
    </source>
</evidence>
<dbReference type="InterPro" id="IPR042564">
    <property type="entry name" value="CRISPR-Cas6/Csy4_sf"/>
</dbReference>
<dbReference type="GO" id="GO:0043571">
    <property type="term" value="P:maintenance of CRISPR repeat elements"/>
    <property type="evidence" value="ECO:0007669"/>
    <property type="project" value="InterPro"/>
</dbReference>
<dbReference type="CDD" id="cd09739">
    <property type="entry name" value="Cas6_I-F"/>
    <property type="match status" value="1"/>
</dbReference>